<dbReference type="Pfam" id="PF00072">
    <property type="entry name" value="Response_reg"/>
    <property type="match status" value="1"/>
</dbReference>
<evidence type="ECO:0000259" key="9">
    <source>
        <dbReference type="PROSITE" id="PS01124"/>
    </source>
</evidence>
<dbReference type="AlphaFoldDB" id="A0A8J3N2S5"/>
<dbReference type="InterPro" id="IPR001789">
    <property type="entry name" value="Sig_transdc_resp-reg_receiver"/>
</dbReference>
<evidence type="ECO:0000313" key="11">
    <source>
        <dbReference type="EMBL" id="GHO96399.1"/>
    </source>
</evidence>
<dbReference type="InterPro" id="IPR009057">
    <property type="entry name" value="Homeodomain-like_sf"/>
</dbReference>
<dbReference type="SMART" id="SM00342">
    <property type="entry name" value="HTH_ARAC"/>
    <property type="match status" value="1"/>
</dbReference>
<dbReference type="GO" id="GO:0003700">
    <property type="term" value="F:DNA-binding transcription factor activity"/>
    <property type="evidence" value="ECO:0007669"/>
    <property type="project" value="InterPro"/>
</dbReference>
<keyword evidence="2" id="KW-0963">Cytoplasm</keyword>
<evidence type="ECO:0000256" key="1">
    <source>
        <dbReference type="ARBA" id="ARBA00004496"/>
    </source>
</evidence>
<dbReference type="InterPro" id="IPR018060">
    <property type="entry name" value="HTH_AraC"/>
</dbReference>
<evidence type="ECO:0000256" key="3">
    <source>
        <dbReference type="ARBA" id="ARBA00022553"/>
    </source>
</evidence>
<sequence length="259" mass="30429">MDHKQEHRVLVADDERVIRQGLQMLITRHYRDLTVLEASNGLECWNVLKTEPQIRLAFIDIRMPEMNGLQICEKVKTAGVAVKMVIISGFRDFDYARQALRYGVIDYLLKPVNPSDVLRLVHEAVTTPLPATQLNERQERLIIEEMRRWIHDHLHEDMTLHDLSRRFHYSVSYVSMLFKKEMGTGFQEYLLDCRMQRAKHLLLDPALRISHVAQQVGYTNPKAFSIAFRKVCGIPPTEYREMRGRETIPEVRYDSHQYP</sequence>
<gene>
    <name evidence="11" type="ORF">KSF_064470</name>
</gene>
<dbReference type="Proteomes" id="UP000597444">
    <property type="component" value="Unassembled WGS sequence"/>
</dbReference>
<dbReference type="GO" id="GO:0005737">
    <property type="term" value="C:cytoplasm"/>
    <property type="evidence" value="ECO:0007669"/>
    <property type="project" value="UniProtKB-SubCell"/>
</dbReference>
<organism evidence="11 12">
    <name type="scientific">Reticulibacter mediterranei</name>
    <dbReference type="NCBI Taxonomy" id="2778369"/>
    <lineage>
        <taxon>Bacteria</taxon>
        <taxon>Bacillati</taxon>
        <taxon>Chloroflexota</taxon>
        <taxon>Ktedonobacteria</taxon>
        <taxon>Ktedonobacterales</taxon>
        <taxon>Reticulibacteraceae</taxon>
        <taxon>Reticulibacter</taxon>
    </lineage>
</organism>
<evidence type="ECO:0000256" key="8">
    <source>
        <dbReference type="PROSITE-ProRule" id="PRU00169"/>
    </source>
</evidence>
<keyword evidence="6 11" id="KW-0238">DNA-binding</keyword>
<keyword evidence="4" id="KW-0902">Two-component regulatory system</keyword>
<dbReference type="InterPro" id="IPR011006">
    <property type="entry name" value="CheY-like_superfamily"/>
</dbReference>
<keyword evidence="3 8" id="KW-0597">Phosphoprotein</keyword>
<evidence type="ECO:0000256" key="2">
    <source>
        <dbReference type="ARBA" id="ARBA00022490"/>
    </source>
</evidence>
<evidence type="ECO:0000256" key="4">
    <source>
        <dbReference type="ARBA" id="ARBA00023012"/>
    </source>
</evidence>
<evidence type="ECO:0000259" key="10">
    <source>
        <dbReference type="PROSITE" id="PS50110"/>
    </source>
</evidence>
<keyword evidence="5" id="KW-0805">Transcription regulation</keyword>
<dbReference type="Gene3D" id="1.10.10.60">
    <property type="entry name" value="Homeodomain-like"/>
    <property type="match status" value="2"/>
</dbReference>
<name>A0A8J3N2S5_9CHLR</name>
<feature type="modified residue" description="4-aspartylphosphate" evidence="8">
    <location>
        <position position="60"/>
    </location>
</feature>
<evidence type="ECO:0000256" key="7">
    <source>
        <dbReference type="ARBA" id="ARBA00023163"/>
    </source>
</evidence>
<dbReference type="SUPFAM" id="SSF46689">
    <property type="entry name" value="Homeodomain-like"/>
    <property type="match status" value="2"/>
</dbReference>
<dbReference type="Pfam" id="PF12833">
    <property type="entry name" value="HTH_18"/>
    <property type="match status" value="1"/>
</dbReference>
<keyword evidence="7" id="KW-0804">Transcription</keyword>
<reference evidence="11" key="1">
    <citation type="submission" date="2020-10" db="EMBL/GenBank/DDBJ databases">
        <title>Taxonomic study of unclassified bacteria belonging to the class Ktedonobacteria.</title>
        <authorList>
            <person name="Yabe S."/>
            <person name="Wang C.M."/>
            <person name="Zheng Y."/>
            <person name="Sakai Y."/>
            <person name="Cavaletti L."/>
            <person name="Monciardini P."/>
            <person name="Donadio S."/>
        </authorList>
    </citation>
    <scope>NUCLEOTIDE SEQUENCE</scope>
    <source>
        <strain evidence="11">ID150040</strain>
    </source>
</reference>
<dbReference type="GO" id="GO:0043565">
    <property type="term" value="F:sequence-specific DNA binding"/>
    <property type="evidence" value="ECO:0007669"/>
    <property type="project" value="InterPro"/>
</dbReference>
<feature type="domain" description="Response regulatory" evidence="10">
    <location>
        <begin position="8"/>
        <end position="125"/>
    </location>
</feature>
<dbReference type="InterPro" id="IPR051552">
    <property type="entry name" value="HptR"/>
</dbReference>
<evidence type="ECO:0000313" key="12">
    <source>
        <dbReference type="Proteomes" id="UP000597444"/>
    </source>
</evidence>
<dbReference type="RefSeq" id="WP_220207027.1">
    <property type="nucleotide sequence ID" value="NZ_BNJK01000001.1"/>
</dbReference>
<dbReference type="InterPro" id="IPR020449">
    <property type="entry name" value="Tscrpt_reg_AraC-type_HTH"/>
</dbReference>
<comment type="caution">
    <text evidence="11">The sequence shown here is derived from an EMBL/GenBank/DDBJ whole genome shotgun (WGS) entry which is preliminary data.</text>
</comment>
<keyword evidence="12" id="KW-1185">Reference proteome</keyword>
<dbReference type="PRINTS" id="PR00032">
    <property type="entry name" value="HTHARAC"/>
</dbReference>
<dbReference type="EMBL" id="BNJK01000001">
    <property type="protein sequence ID" value="GHO96399.1"/>
    <property type="molecule type" value="Genomic_DNA"/>
</dbReference>
<dbReference type="PROSITE" id="PS50110">
    <property type="entry name" value="RESPONSE_REGULATORY"/>
    <property type="match status" value="1"/>
</dbReference>
<comment type="subcellular location">
    <subcellularLocation>
        <location evidence="1">Cytoplasm</location>
    </subcellularLocation>
</comment>
<protein>
    <submittedName>
        <fullName evidence="11">DNA-binding response regulator</fullName>
    </submittedName>
</protein>
<dbReference type="SMART" id="SM00448">
    <property type="entry name" value="REC"/>
    <property type="match status" value="1"/>
</dbReference>
<evidence type="ECO:0000256" key="6">
    <source>
        <dbReference type="ARBA" id="ARBA00023125"/>
    </source>
</evidence>
<dbReference type="CDD" id="cd17536">
    <property type="entry name" value="REC_YesN-like"/>
    <property type="match status" value="1"/>
</dbReference>
<proteinExistence type="predicted"/>
<dbReference type="PROSITE" id="PS01124">
    <property type="entry name" value="HTH_ARAC_FAMILY_2"/>
    <property type="match status" value="1"/>
</dbReference>
<evidence type="ECO:0000256" key="5">
    <source>
        <dbReference type="ARBA" id="ARBA00023015"/>
    </source>
</evidence>
<dbReference type="SUPFAM" id="SSF52172">
    <property type="entry name" value="CheY-like"/>
    <property type="match status" value="1"/>
</dbReference>
<dbReference type="PANTHER" id="PTHR42713:SF3">
    <property type="entry name" value="TRANSCRIPTIONAL REGULATORY PROTEIN HPTR"/>
    <property type="match status" value="1"/>
</dbReference>
<dbReference type="Gene3D" id="3.40.50.2300">
    <property type="match status" value="1"/>
</dbReference>
<dbReference type="GO" id="GO:0000160">
    <property type="term" value="P:phosphorelay signal transduction system"/>
    <property type="evidence" value="ECO:0007669"/>
    <property type="project" value="UniProtKB-KW"/>
</dbReference>
<feature type="domain" description="HTH araC/xylS-type" evidence="9">
    <location>
        <begin position="144"/>
        <end position="242"/>
    </location>
</feature>
<dbReference type="PANTHER" id="PTHR42713">
    <property type="entry name" value="HISTIDINE KINASE-RELATED"/>
    <property type="match status" value="1"/>
</dbReference>
<accession>A0A8J3N2S5</accession>